<dbReference type="PANTHER" id="PTHR34826">
    <property type="entry name" value="UPF0590 PROTEIN C409.17C"/>
    <property type="match status" value="1"/>
</dbReference>
<dbReference type="STRING" id="1290391.M7U1S9"/>
<dbReference type="AlphaFoldDB" id="M7U1S9"/>
<dbReference type="HOGENOM" id="CLU_047849_0_1_1"/>
<dbReference type="Pfam" id="PF08588">
    <property type="entry name" value="Duc1"/>
    <property type="match status" value="1"/>
</dbReference>
<proteinExistence type="predicted"/>
<dbReference type="PANTHER" id="PTHR34826:SF2">
    <property type="entry name" value="UPF0590 PROTEIN C409.17C"/>
    <property type="match status" value="1"/>
</dbReference>
<name>M7U1S9_BOTF1</name>
<evidence type="ECO:0000313" key="3">
    <source>
        <dbReference type="EMBL" id="EMR89851.1"/>
    </source>
</evidence>
<feature type="region of interest" description="Disordered" evidence="1">
    <location>
        <begin position="239"/>
        <end position="290"/>
    </location>
</feature>
<feature type="domain" description="Domain of unknown function at the cortex 1" evidence="2">
    <location>
        <begin position="7"/>
        <end position="229"/>
    </location>
</feature>
<accession>M7U1S9</accession>
<reference evidence="4" key="1">
    <citation type="journal article" date="2013" name="Genome Announc.">
        <title>Draft genome sequence of Botrytis cinerea BcDW1, inoculum for noble rot of grape berries.</title>
        <authorList>
            <person name="Blanco-Ulate B."/>
            <person name="Allen G."/>
            <person name="Powell A.L."/>
            <person name="Cantu D."/>
        </authorList>
    </citation>
    <scope>NUCLEOTIDE SEQUENCE [LARGE SCALE GENOMIC DNA]</scope>
    <source>
        <strain evidence="4">BcDW1</strain>
    </source>
</reference>
<organism evidence="3 4">
    <name type="scientific">Botryotinia fuckeliana (strain BcDW1)</name>
    <name type="common">Noble rot fungus</name>
    <name type="synonym">Botrytis cinerea</name>
    <dbReference type="NCBI Taxonomy" id="1290391"/>
    <lineage>
        <taxon>Eukaryota</taxon>
        <taxon>Fungi</taxon>
        <taxon>Dikarya</taxon>
        <taxon>Ascomycota</taxon>
        <taxon>Pezizomycotina</taxon>
        <taxon>Leotiomycetes</taxon>
        <taxon>Helotiales</taxon>
        <taxon>Sclerotiniaceae</taxon>
        <taxon>Botrytis</taxon>
    </lineage>
</organism>
<feature type="compositionally biased region" description="Basic and acidic residues" evidence="1">
    <location>
        <begin position="252"/>
        <end position="284"/>
    </location>
</feature>
<sequence length="290" mass="32861">MAENYILQVTAGSKYDVSTHQIVPVNQAKTIRIENELCEVDLNVRIQDYRGLPKSSPTTSPYFSLPPHDNNKDQYSIGFRFKPKKDINADDLVFGNDFDHPIRDRLPPGFNTAFRIVKWMVDPGLDGDVYADEPYLYGPAASSFNVLYVGEGGEGADEEENAGLVFEEGGDEEGEEHREECGIPDGEAARKKYFLTEANRKEWDWEEGRTYGCDFFNAYLDFNIFTLYLKEDVDENGNLKKGVEGGKPLDQLPKDVAEKHLREKNEEVRSEQVAEKAEQSTNDHDDGDID</sequence>
<dbReference type="OrthoDB" id="2119945at2759"/>
<dbReference type="EMBL" id="KB707721">
    <property type="protein sequence ID" value="EMR89851.1"/>
    <property type="molecule type" value="Genomic_DNA"/>
</dbReference>
<dbReference type="InterPro" id="IPR013897">
    <property type="entry name" value="Duc1"/>
</dbReference>
<dbReference type="Proteomes" id="UP000012045">
    <property type="component" value="Unassembled WGS sequence"/>
</dbReference>
<protein>
    <submittedName>
        <fullName evidence="3">Putative bax-like protein</fullName>
    </submittedName>
</protein>
<evidence type="ECO:0000259" key="2">
    <source>
        <dbReference type="Pfam" id="PF08588"/>
    </source>
</evidence>
<evidence type="ECO:0000313" key="4">
    <source>
        <dbReference type="Proteomes" id="UP000012045"/>
    </source>
</evidence>
<gene>
    <name evidence="3" type="ORF">BcDW1_1560</name>
</gene>
<evidence type="ECO:0000256" key="1">
    <source>
        <dbReference type="SAM" id="MobiDB-lite"/>
    </source>
</evidence>